<evidence type="ECO:0000313" key="2">
    <source>
        <dbReference type="Proteomes" id="UP001259420"/>
    </source>
</evidence>
<sequence>MNSSEFSAADSDAAQLRALGYTSNFERSMSLWENFALGFTYLSPVVGVYTLFGLCLAAGGPPMFWSYLLVGLGQMLVCLIFCEVVSQFPISGGVYPWARRLVGKRWAWMVGWIYSVSLCVTIAAVALGAGPYIAAMLGFEPSPVTNTLVALALTVMATGLNLSGTKLLAKVAMFGFICELLGAIVIGGYLLIFERHQPLSVLFNTFDISIDGSYWPAFLTASLAGMFLYYGFEACGDVAEETPNPSKRIPKAMRMTIYIGGGAAIFAALALILAVPDIAKVISGEDKDPMYTIMVNAFGPTGWQVVTAVITVSFVSCVLSLQAAASRLLYSFARDEMVMGSGVLKRLSPTTRVPTAALITCGVIPAAIVCAGFFLENAIAIVVSFAAIGIYLSFQMIVGGALFARIRGWKPAGQFTLGGWGWIVNILALVYGLLAIVNMSWPRTPDAPWYSNYGIMLTAAVVIGIGLFYLAVFKPYDKGNAPFADAWKLHKR</sequence>
<dbReference type="EMBL" id="JAVDSD010000009">
    <property type="protein sequence ID" value="MDR6609026.1"/>
    <property type="molecule type" value="Genomic_DNA"/>
</dbReference>
<accession>A0ACC6JRQ4</accession>
<comment type="caution">
    <text evidence="1">The sequence shown here is derived from an EMBL/GenBank/DDBJ whole genome shotgun (WGS) entry which is preliminary data.</text>
</comment>
<keyword evidence="2" id="KW-1185">Reference proteome</keyword>
<dbReference type="Proteomes" id="UP001259420">
    <property type="component" value="Unassembled WGS sequence"/>
</dbReference>
<gene>
    <name evidence="1" type="ORF">J2X87_004123</name>
</gene>
<organism evidence="1 2">
    <name type="scientific">Pseudomonas synxantha</name>
    <dbReference type="NCBI Taxonomy" id="47883"/>
    <lineage>
        <taxon>Bacteria</taxon>
        <taxon>Pseudomonadati</taxon>
        <taxon>Pseudomonadota</taxon>
        <taxon>Gammaproteobacteria</taxon>
        <taxon>Pseudomonadales</taxon>
        <taxon>Pseudomonadaceae</taxon>
        <taxon>Pseudomonas</taxon>
    </lineage>
</organism>
<evidence type="ECO:0000313" key="1">
    <source>
        <dbReference type="EMBL" id="MDR6609026.1"/>
    </source>
</evidence>
<proteinExistence type="predicted"/>
<name>A0ACC6JRQ4_9PSED</name>
<protein>
    <submittedName>
        <fullName evidence="1">Amino acid transporter</fullName>
    </submittedName>
</protein>
<reference evidence="1" key="1">
    <citation type="submission" date="2023-07" db="EMBL/GenBank/DDBJ databases">
        <title>Sorghum-associated microbial communities from plants grown in Nebraska, USA.</title>
        <authorList>
            <person name="Schachtman D."/>
        </authorList>
    </citation>
    <scope>NUCLEOTIDE SEQUENCE</scope>
    <source>
        <strain evidence="1">BE46</strain>
    </source>
</reference>